<proteinExistence type="predicted"/>
<sequence length="139" mass="15014">MTDEQKARADEADYVAGFGKPPRSSQFAKGKSGNPAGRPRGARSMRTLLQEILDQPVTISIKGVPRQVPAKEAVLTRLMSQALTGKTQDAALFVSLIKTTLPEQFAEEADDALSTDEAKLLEAIANKMLMARGERGEDV</sequence>
<evidence type="ECO:0000259" key="2">
    <source>
        <dbReference type="Pfam" id="PF18932"/>
    </source>
</evidence>
<dbReference type="GeneID" id="34014396"/>
<feature type="region of interest" description="Disordered" evidence="1">
    <location>
        <begin position="1"/>
        <end position="42"/>
    </location>
</feature>
<name>A0A1Z3U6M2_BREVE</name>
<accession>A0A1Z3U6M2</accession>
<evidence type="ECO:0000256" key="1">
    <source>
        <dbReference type="SAM" id="MobiDB-lite"/>
    </source>
</evidence>
<organism evidence="3 4">
    <name type="scientific">Brevundimonas vesicularis</name>
    <name type="common">Pseudomonas vesicularis</name>
    <dbReference type="NCBI Taxonomy" id="41276"/>
    <lineage>
        <taxon>Bacteria</taxon>
        <taxon>Pseudomonadati</taxon>
        <taxon>Pseudomonadota</taxon>
        <taxon>Alphaproteobacteria</taxon>
        <taxon>Caulobacterales</taxon>
        <taxon>Caulobacteraceae</taxon>
        <taxon>Brevundimonas</taxon>
    </lineage>
</organism>
<evidence type="ECO:0000313" key="4">
    <source>
        <dbReference type="Proteomes" id="UP000197050"/>
    </source>
</evidence>
<dbReference type="EMBL" id="CP022048">
    <property type="protein sequence ID" value="ASE38923.1"/>
    <property type="molecule type" value="Genomic_DNA"/>
</dbReference>
<reference evidence="4" key="1">
    <citation type="submission" date="2017-06" db="EMBL/GenBank/DDBJ databases">
        <title>FDA dAtabase for Regulatory Grade micrObial Sequences (FDA-ARGOS): Supporting development and validation of Infectious Disease Dx tests.</title>
        <authorList>
            <person name="Minogue T."/>
            <person name="Wolcott M."/>
            <person name="Wasieloski L."/>
            <person name="Aguilar W."/>
            <person name="Moore D."/>
            <person name="Tallon L."/>
            <person name="Sadzewicz L."/>
            <person name="Sengamalay N."/>
            <person name="Ott S."/>
            <person name="Godinez A."/>
            <person name="Nagaraj S."/>
            <person name="Nadendla S."/>
            <person name="Geyer C."/>
            <person name="Sichtig H."/>
        </authorList>
    </citation>
    <scope>NUCLEOTIDE SEQUENCE [LARGE SCALE GENOMIC DNA]</scope>
    <source>
        <strain evidence="4">FDAARGOS_289</strain>
    </source>
</reference>
<dbReference type="Pfam" id="PF18932">
    <property type="entry name" value="DUF5681"/>
    <property type="match status" value="1"/>
</dbReference>
<dbReference type="RefSeq" id="WP_088582390.1">
    <property type="nucleotide sequence ID" value="NZ_CP022048.2"/>
</dbReference>
<gene>
    <name evidence="3" type="ORF">CEP68_05100</name>
</gene>
<protein>
    <recommendedName>
        <fullName evidence="2">DUF5681 domain-containing protein</fullName>
    </recommendedName>
</protein>
<feature type="domain" description="DUF5681" evidence="2">
    <location>
        <begin position="23"/>
        <end position="98"/>
    </location>
</feature>
<dbReference type="InterPro" id="IPR043736">
    <property type="entry name" value="DUF5681"/>
</dbReference>
<feature type="compositionally biased region" description="Basic and acidic residues" evidence="1">
    <location>
        <begin position="1"/>
        <end position="11"/>
    </location>
</feature>
<dbReference type="AlphaFoldDB" id="A0A1Z3U6M2"/>
<dbReference type="KEGG" id="bvc:CEP68_05100"/>
<dbReference type="Proteomes" id="UP000197050">
    <property type="component" value="Chromosome"/>
</dbReference>
<evidence type="ECO:0000313" key="3">
    <source>
        <dbReference type="EMBL" id="ASE38923.1"/>
    </source>
</evidence>